<dbReference type="AlphaFoldDB" id="A0A816CE73"/>
<evidence type="ECO:0000256" key="1">
    <source>
        <dbReference type="PROSITE-ProRule" id="PRU00047"/>
    </source>
</evidence>
<dbReference type="InterPro" id="IPR036875">
    <property type="entry name" value="Znf_CCHC_sf"/>
</dbReference>
<accession>A0A816CE73</accession>
<dbReference type="PROSITE" id="PS50158">
    <property type="entry name" value="ZF_CCHC"/>
    <property type="match status" value="1"/>
</dbReference>
<evidence type="ECO:0000313" key="5">
    <source>
        <dbReference type="Proteomes" id="UP000663870"/>
    </source>
</evidence>
<proteinExistence type="predicted"/>
<feature type="non-terminal residue" evidence="4">
    <location>
        <position position="1"/>
    </location>
</feature>
<dbReference type="GO" id="GO:0008270">
    <property type="term" value="F:zinc ion binding"/>
    <property type="evidence" value="ECO:0007669"/>
    <property type="project" value="UniProtKB-KW"/>
</dbReference>
<organism evidence="4 5">
    <name type="scientific">Rotaria sordida</name>
    <dbReference type="NCBI Taxonomy" id="392033"/>
    <lineage>
        <taxon>Eukaryota</taxon>
        <taxon>Metazoa</taxon>
        <taxon>Spiralia</taxon>
        <taxon>Gnathifera</taxon>
        <taxon>Rotifera</taxon>
        <taxon>Eurotatoria</taxon>
        <taxon>Bdelloidea</taxon>
        <taxon>Philodinida</taxon>
        <taxon>Philodinidae</taxon>
        <taxon>Rotaria</taxon>
    </lineage>
</organism>
<dbReference type="GO" id="GO:0003676">
    <property type="term" value="F:nucleic acid binding"/>
    <property type="evidence" value="ECO:0007669"/>
    <property type="project" value="InterPro"/>
</dbReference>
<evidence type="ECO:0000259" key="2">
    <source>
        <dbReference type="PROSITE" id="PS50158"/>
    </source>
</evidence>
<comment type="caution">
    <text evidence="4">The sequence shown here is derived from an EMBL/GenBank/DDBJ whole genome shotgun (WGS) entry which is preliminary data.</text>
</comment>
<dbReference type="EMBL" id="CAJNOH010005456">
    <property type="protein sequence ID" value="CAF1398525.1"/>
    <property type="molecule type" value="Genomic_DNA"/>
</dbReference>
<dbReference type="EMBL" id="CAJNOL010006949">
    <property type="protein sequence ID" value="CAF1623508.1"/>
    <property type="molecule type" value="Genomic_DNA"/>
</dbReference>
<dbReference type="SUPFAM" id="SSF57756">
    <property type="entry name" value="Retrovirus zinc finger-like domains"/>
    <property type="match status" value="1"/>
</dbReference>
<name>A0A816CE73_9BILA</name>
<dbReference type="Proteomes" id="UP000663870">
    <property type="component" value="Unassembled WGS sequence"/>
</dbReference>
<keyword evidence="1" id="KW-0479">Metal-binding</keyword>
<evidence type="ECO:0000313" key="3">
    <source>
        <dbReference type="EMBL" id="CAF1398525.1"/>
    </source>
</evidence>
<dbReference type="Proteomes" id="UP000663854">
    <property type="component" value="Unassembled WGS sequence"/>
</dbReference>
<gene>
    <name evidence="4" type="ORF">JXQ802_LOCUS50887</name>
    <name evidence="3" type="ORF">PYM288_LOCUS34700</name>
</gene>
<sequence>MISQTIRREIGCKHTRQNLHHKLVTQVGAEDKMSSSWNTCANCGESGHSAEHCIKGFSRQTNAGSITCDNCGD</sequence>
<keyword evidence="1" id="KW-0862">Zinc</keyword>
<keyword evidence="1" id="KW-0863">Zinc-finger</keyword>
<protein>
    <recommendedName>
        <fullName evidence="2">CCHC-type domain-containing protein</fullName>
    </recommendedName>
</protein>
<evidence type="ECO:0000313" key="4">
    <source>
        <dbReference type="EMBL" id="CAF1623508.1"/>
    </source>
</evidence>
<keyword evidence="5" id="KW-1185">Reference proteome</keyword>
<reference evidence="4" key="1">
    <citation type="submission" date="2021-02" db="EMBL/GenBank/DDBJ databases">
        <authorList>
            <person name="Nowell W R."/>
        </authorList>
    </citation>
    <scope>NUCLEOTIDE SEQUENCE</scope>
</reference>
<dbReference type="InterPro" id="IPR001878">
    <property type="entry name" value="Znf_CCHC"/>
</dbReference>
<feature type="domain" description="CCHC-type" evidence="2">
    <location>
        <begin position="40"/>
        <end position="53"/>
    </location>
</feature>